<dbReference type="STRING" id="4097.A0A1S3ZEA1"/>
<proteinExistence type="inferred from homology"/>
<evidence type="ECO:0000256" key="3">
    <source>
        <dbReference type="ARBA" id="ARBA00022723"/>
    </source>
</evidence>
<dbReference type="GO" id="GO:0005506">
    <property type="term" value="F:iron ion binding"/>
    <property type="evidence" value="ECO:0007669"/>
    <property type="project" value="InterPro"/>
</dbReference>
<evidence type="ECO:0000256" key="7">
    <source>
        <dbReference type="PIRSR" id="PIRSR602401-1"/>
    </source>
</evidence>
<dbReference type="Proteomes" id="UP000790787">
    <property type="component" value="Chromosome 22"/>
</dbReference>
<comment type="cofactor">
    <cofactor evidence="7">
        <name>heme</name>
        <dbReference type="ChEBI" id="CHEBI:30413"/>
    </cofactor>
</comment>
<dbReference type="InterPro" id="IPR001128">
    <property type="entry name" value="Cyt_P450"/>
</dbReference>
<dbReference type="InterPro" id="IPR017972">
    <property type="entry name" value="Cyt_P450_CS"/>
</dbReference>
<keyword evidence="9" id="KW-1185">Reference proteome</keyword>
<dbReference type="CDD" id="cd11072">
    <property type="entry name" value="CYP71-like"/>
    <property type="match status" value="1"/>
</dbReference>
<dbReference type="PRINTS" id="PR00385">
    <property type="entry name" value="P450"/>
</dbReference>
<accession>A0A1S3ZEA1</accession>
<evidence type="ECO:0000256" key="4">
    <source>
        <dbReference type="ARBA" id="ARBA00023002"/>
    </source>
</evidence>
<keyword evidence="4 8" id="KW-0560">Oxidoreductase</keyword>
<comment type="similarity">
    <text evidence="1 8">Belongs to the cytochrome P450 family.</text>
</comment>
<sequence length="505" mass="57088">MEIIHFTTFNFIALLIFFSFLFVLLDKRNKSKQQKLPPGPWTLPLIGSIHHLRGAFPHRTLRKLARKYGPIMYLQLGEIPAVVISSPIMAKQVLKSHELAFTSKPQLTSIAINTYNYKDIAFAPYGDNWREMRNICVTELLSAKMVKSFSSIRNDEISSLVSSIRSMNGSVVNVTKEILRFTNSVTCRSAFGKVNQDQDELINLLREVLDTLGGFAVADLFPSWKLLHKISGVKSRLLKLHQKVDAALENILNEHIKNGALGSKGNGEFGGEDLVDVLLRIQENGEFQFPLTNDHIKAVISDMFVAGIETSAAVITCALSELMRNPNIMAKAQSEVRQVFKGKTSFDEKDLDKLSYLKLVIKETLRLHPPSPFLPRQCTKQTYVDGYKIPPKTRVLINSWALGRDPKSWQDPESFIPERFEKSSIDFMGNHFQFIPFGAGKRICPGMQFGLANVKHPLARLLYHFNWALPYGISPEDLIEKDGLSAAKQKDLCLIAIDYRIDEFF</sequence>
<dbReference type="GO" id="GO:0016705">
    <property type="term" value="F:oxidoreductase activity, acting on paired donors, with incorporation or reduction of molecular oxygen"/>
    <property type="evidence" value="ECO:0007669"/>
    <property type="project" value="InterPro"/>
</dbReference>
<dbReference type="PRINTS" id="PR00463">
    <property type="entry name" value="EP450I"/>
</dbReference>
<evidence type="ECO:0000256" key="6">
    <source>
        <dbReference type="ARBA" id="ARBA00023033"/>
    </source>
</evidence>
<dbReference type="SMR" id="A0A1S3ZEA1"/>
<name>A0A1S3ZEA1_TOBAC</name>
<dbReference type="GeneID" id="107785890"/>
<keyword evidence="3 7" id="KW-0479">Metal-binding</keyword>
<dbReference type="GO" id="GO:0020037">
    <property type="term" value="F:heme binding"/>
    <property type="evidence" value="ECO:0007669"/>
    <property type="project" value="InterPro"/>
</dbReference>
<protein>
    <submittedName>
        <fullName evidence="10">Premnaspirodiene oxygenase</fullName>
    </submittedName>
</protein>
<evidence type="ECO:0000256" key="1">
    <source>
        <dbReference type="ARBA" id="ARBA00010617"/>
    </source>
</evidence>
<dbReference type="GO" id="GO:0004497">
    <property type="term" value="F:monooxygenase activity"/>
    <property type="evidence" value="ECO:0007669"/>
    <property type="project" value="UniProtKB-KW"/>
</dbReference>
<organism evidence="9 10">
    <name type="scientific">Nicotiana tabacum</name>
    <name type="common">Common tobacco</name>
    <dbReference type="NCBI Taxonomy" id="4097"/>
    <lineage>
        <taxon>Eukaryota</taxon>
        <taxon>Viridiplantae</taxon>
        <taxon>Streptophyta</taxon>
        <taxon>Embryophyta</taxon>
        <taxon>Tracheophyta</taxon>
        <taxon>Spermatophyta</taxon>
        <taxon>Magnoliopsida</taxon>
        <taxon>eudicotyledons</taxon>
        <taxon>Gunneridae</taxon>
        <taxon>Pentapetalae</taxon>
        <taxon>asterids</taxon>
        <taxon>lamiids</taxon>
        <taxon>Solanales</taxon>
        <taxon>Solanaceae</taxon>
        <taxon>Nicotianoideae</taxon>
        <taxon>Nicotianeae</taxon>
        <taxon>Nicotiana</taxon>
    </lineage>
</organism>
<dbReference type="Pfam" id="PF00067">
    <property type="entry name" value="p450"/>
    <property type="match status" value="1"/>
</dbReference>
<dbReference type="SUPFAM" id="SSF48264">
    <property type="entry name" value="Cytochrome P450"/>
    <property type="match status" value="1"/>
</dbReference>
<dbReference type="PROSITE" id="PS00086">
    <property type="entry name" value="CYTOCHROME_P450"/>
    <property type="match status" value="1"/>
</dbReference>
<keyword evidence="5 7" id="KW-0408">Iron</keyword>
<keyword evidence="6 8" id="KW-0503">Monooxygenase</keyword>
<dbReference type="Gene3D" id="1.10.630.10">
    <property type="entry name" value="Cytochrome P450"/>
    <property type="match status" value="1"/>
</dbReference>
<dbReference type="PaxDb" id="4097-A0A1S3ZEA1"/>
<evidence type="ECO:0000313" key="10">
    <source>
        <dbReference type="RefSeq" id="XP_016462768.1"/>
    </source>
</evidence>
<evidence type="ECO:0000256" key="8">
    <source>
        <dbReference type="RuleBase" id="RU000461"/>
    </source>
</evidence>
<dbReference type="AlphaFoldDB" id="A0A1S3ZEA1"/>
<dbReference type="PANTHER" id="PTHR47953:SF14">
    <property type="entry name" value="CYTOCHROME P450 HYDROXYLASE"/>
    <property type="match status" value="1"/>
</dbReference>
<dbReference type="OrthoDB" id="2789670at2759"/>
<dbReference type="GO" id="GO:0016491">
    <property type="term" value="F:oxidoreductase activity"/>
    <property type="evidence" value="ECO:0000318"/>
    <property type="project" value="GO_Central"/>
</dbReference>
<dbReference type="KEGG" id="nta:107785890"/>
<dbReference type="InterPro" id="IPR052306">
    <property type="entry name" value="CYP450_71D"/>
</dbReference>
<reference evidence="9" key="1">
    <citation type="journal article" date="2014" name="Nat. Commun.">
        <title>The tobacco genome sequence and its comparison with those of tomato and potato.</title>
        <authorList>
            <person name="Sierro N."/>
            <person name="Battey J.N."/>
            <person name="Ouadi S."/>
            <person name="Bakaher N."/>
            <person name="Bovet L."/>
            <person name="Willig A."/>
            <person name="Goepfert S."/>
            <person name="Peitsch M.C."/>
            <person name="Ivanov N.V."/>
        </authorList>
    </citation>
    <scope>NUCLEOTIDE SEQUENCE [LARGE SCALE GENOMIC DNA]</scope>
</reference>
<evidence type="ECO:0000313" key="9">
    <source>
        <dbReference type="Proteomes" id="UP000790787"/>
    </source>
</evidence>
<gene>
    <name evidence="10" type="primary">LOC107785890</name>
</gene>
<dbReference type="PANTHER" id="PTHR47953">
    <property type="entry name" value="OS08G0105600 PROTEIN"/>
    <property type="match status" value="1"/>
</dbReference>
<evidence type="ECO:0000256" key="5">
    <source>
        <dbReference type="ARBA" id="ARBA00023004"/>
    </source>
</evidence>
<evidence type="ECO:0000256" key="2">
    <source>
        <dbReference type="ARBA" id="ARBA00022617"/>
    </source>
</evidence>
<reference evidence="10" key="2">
    <citation type="submission" date="2025-08" db="UniProtKB">
        <authorList>
            <consortium name="RefSeq"/>
        </authorList>
    </citation>
    <scope>IDENTIFICATION</scope>
</reference>
<dbReference type="FunFam" id="1.10.630.10:FF:000043">
    <property type="entry name" value="Cytochrome P450 99A2"/>
    <property type="match status" value="1"/>
</dbReference>
<dbReference type="InterPro" id="IPR036396">
    <property type="entry name" value="Cyt_P450_sf"/>
</dbReference>
<dbReference type="InterPro" id="IPR002401">
    <property type="entry name" value="Cyt_P450_E_grp-I"/>
</dbReference>
<dbReference type="OMA" id="ECRKQTY"/>
<dbReference type="RefSeq" id="XP_016462768.1">
    <property type="nucleotide sequence ID" value="XM_016607282.1"/>
</dbReference>
<keyword evidence="2 7" id="KW-0349">Heme</keyword>